<proteinExistence type="inferred from homology"/>
<evidence type="ECO:0000313" key="4">
    <source>
        <dbReference type="EMBL" id="KAK1758066.1"/>
    </source>
</evidence>
<feature type="signal peptide" evidence="3">
    <location>
        <begin position="1"/>
        <end position="20"/>
    </location>
</feature>
<gene>
    <name evidence="4" type="ORF">QBC47DRAFT_398971</name>
</gene>
<dbReference type="InterPro" id="IPR021884">
    <property type="entry name" value="Ice-bd_prot"/>
</dbReference>
<dbReference type="AlphaFoldDB" id="A0AAJ0F7K8"/>
<sequence>MPTFLSVLTLACALAGSINAQLVNLGSALPFAVLGGSAVTNAGPTVLVGSLGVSPGSSITGSRTVVDGTVHAADAVASQAQLDVTTAYNDAASRRATPLVGDLGGRTLEPGAYSFTSSAFLTGTLFLDAQGNPDSVWVFQTGSTLITASTSTVAVINGGVACNVFWQVGSSATLGTGTTFVGNILALQSITVRTGATNNGGLYARKGAVTLDNNAITHQLCP</sequence>
<organism evidence="4 5">
    <name type="scientific">Echria macrotheca</name>
    <dbReference type="NCBI Taxonomy" id="438768"/>
    <lineage>
        <taxon>Eukaryota</taxon>
        <taxon>Fungi</taxon>
        <taxon>Dikarya</taxon>
        <taxon>Ascomycota</taxon>
        <taxon>Pezizomycotina</taxon>
        <taxon>Sordariomycetes</taxon>
        <taxon>Sordariomycetidae</taxon>
        <taxon>Sordariales</taxon>
        <taxon>Schizotheciaceae</taxon>
        <taxon>Echria</taxon>
    </lineage>
</organism>
<evidence type="ECO:0000313" key="5">
    <source>
        <dbReference type="Proteomes" id="UP001239445"/>
    </source>
</evidence>
<comment type="caution">
    <text evidence="4">The sequence shown here is derived from an EMBL/GenBank/DDBJ whole genome shotgun (WGS) entry which is preliminary data.</text>
</comment>
<evidence type="ECO:0000256" key="3">
    <source>
        <dbReference type="SAM" id="SignalP"/>
    </source>
</evidence>
<evidence type="ECO:0008006" key="6">
    <source>
        <dbReference type="Google" id="ProtNLM"/>
    </source>
</evidence>
<dbReference type="Proteomes" id="UP001239445">
    <property type="component" value="Unassembled WGS sequence"/>
</dbReference>
<reference evidence="4" key="1">
    <citation type="submission" date="2023-06" db="EMBL/GenBank/DDBJ databases">
        <title>Genome-scale phylogeny and comparative genomics of the fungal order Sordariales.</title>
        <authorList>
            <consortium name="Lawrence Berkeley National Laboratory"/>
            <person name="Hensen N."/>
            <person name="Bonometti L."/>
            <person name="Westerberg I."/>
            <person name="Brannstrom I.O."/>
            <person name="Guillou S."/>
            <person name="Cros-Aarteil S."/>
            <person name="Calhoun S."/>
            <person name="Haridas S."/>
            <person name="Kuo A."/>
            <person name="Mondo S."/>
            <person name="Pangilinan J."/>
            <person name="Riley R."/>
            <person name="Labutti K."/>
            <person name="Andreopoulos B."/>
            <person name="Lipzen A."/>
            <person name="Chen C."/>
            <person name="Yanf M."/>
            <person name="Daum C."/>
            <person name="Ng V."/>
            <person name="Clum A."/>
            <person name="Steindorff A."/>
            <person name="Ohm R."/>
            <person name="Martin F."/>
            <person name="Silar P."/>
            <person name="Natvig D."/>
            <person name="Lalanne C."/>
            <person name="Gautier V."/>
            <person name="Ament-Velasquez S.L."/>
            <person name="Kruys A."/>
            <person name="Hutchinson M.I."/>
            <person name="Powell A.J."/>
            <person name="Barry K."/>
            <person name="Miller A.N."/>
            <person name="Grigoriev I.V."/>
            <person name="Debuchy R."/>
            <person name="Gladieux P."/>
            <person name="Thoren M.H."/>
            <person name="Johannesson H."/>
        </authorList>
    </citation>
    <scope>NUCLEOTIDE SEQUENCE</scope>
    <source>
        <strain evidence="4">PSN4</strain>
    </source>
</reference>
<keyword evidence="2 3" id="KW-0732">Signal</keyword>
<protein>
    <recommendedName>
        <fullName evidence="6">Ice-binding protein</fullName>
    </recommendedName>
</protein>
<name>A0AAJ0F7K8_9PEZI</name>
<comment type="similarity">
    <text evidence="1">Belongs to the ice-binding protein family.</text>
</comment>
<dbReference type="EMBL" id="MU839829">
    <property type="protein sequence ID" value="KAK1758066.1"/>
    <property type="molecule type" value="Genomic_DNA"/>
</dbReference>
<evidence type="ECO:0000256" key="2">
    <source>
        <dbReference type="ARBA" id="ARBA00022729"/>
    </source>
</evidence>
<accession>A0AAJ0F7K8</accession>
<dbReference type="Pfam" id="PF11999">
    <property type="entry name" value="Ice_binding"/>
    <property type="match status" value="1"/>
</dbReference>
<keyword evidence="5" id="KW-1185">Reference proteome</keyword>
<evidence type="ECO:0000256" key="1">
    <source>
        <dbReference type="ARBA" id="ARBA00005445"/>
    </source>
</evidence>
<feature type="chain" id="PRO_5042605569" description="Ice-binding protein" evidence="3">
    <location>
        <begin position="21"/>
        <end position="222"/>
    </location>
</feature>